<dbReference type="InterPro" id="IPR010610">
    <property type="entry name" value="EryCIII-like_C"/>
</dbReference>
<evidence type="ECO:0000259" key="1">
    <source>
        <dbReference type="Pfam" id="PF06722"/>
    </source>
</evidence>
<feature type="domain" description="Erythromycin biosynthesis protein CIII-like C-terminal" evidence="1">
    <location>
        <begin position="277"/>
        <end position="363"/>
    </location>
</feature>
<sequence length="401" mass="42745">MGANFGHLARDLPVAQRLRELGHDVLFAAKDVRIAMQVLAPAKFRFVQVPRPSAPLRAAGPPLNYSGILMGAGYCNATVLNGLVHGWLRIFDTYSPDIVVINHAPTALLAAHIGRLSAIATCIGFELPPDADVLPSIRPWENIPEHRLRQADTLALQQINSVLHQHRAPPLPRVADLFAGVPAVLTTFAELDHYGARAGAQYVGPVSALSNAAERAWPQAGGPRVFAYLRPSVPGFELLLEALQEASASVLCVTPGASPDVAARFASPAFDIVTQPVALGPVLQDADLAVVYGTGTMADALLAGVPLLMVPQVVEQALVAKRIEALGAGILWAPPRTPESARNALARVLSNSALRHNAQQFAHRHREFTQEQATFDIANAVLGAAAKPVDRRHRTTGTTVL</sequence>
<gene>
    <name evidence="2" type="ORF">E7Z57_09570</name>
</gene>
<evidence type="ECO:0000313" key="3">
    <source>
        <dbReference type="Proteomes" id="UP000310553"/>
    </source>
</evidence>
<dbReference type="EMBL" id="CP039339">
    <property type="protein sequence ID" value="QCX50852.1"/>
    <property type="molecule type" value="Genomic_DNA"/>
</dbReference>
<dbReference type="SUPFAM" id="SSF53756">
    <property type="entry name" value="UDP-Glycosyltransferase/glycogen phosphorylase"/>
    <property type="match status" value="1"/>
</dbReference>
<dbReference type="AlphaFoldDB" id="A0AA92IF82"/>
<name>A0AA92IF82_RALSL</name>
<dbReference type="Gene3D" id="3.40.50.2000">
    <property type="entry name" value="Glycogen Phosphorylase B"/>
    <property type="match status" value="2"/>
</dbReference>
<dbReference type="Proteomes" id="UP000310553">
    <property type="component" value="Chromosome"/>
</dbReference>
<accession>A0AA92IF82</accession>
<dbReference type="GO" id="GO:0016757">
    <property type="term" value="F:glycosyltransferase activity"/>
    <property type="evidence" value="ECO:0007669"/>
    <property type="project" value="UniProtKB-ARBA"/>
</dbReference>
<proteinExistence type="predicted"/>
<dbReference type="Pfam" id="PF06722">
    <property type="entry name" value="EryCIII-like_C"/>
    <property type="match status" value="1"/>
</dbReference>
<organism evidence="2 3">
    <name type="scientific">Ralstonia solanacearum</name>
    <name type="common">Pseudomonas solanacearum</name>
    <dbReference type="NCBI Taxonomy" id="305"/>
    <lineage>
        <taxon>Bacteria</taxon>
        <taxon>Pseudomonadati</taxon>
        <taxon>Pseudomonadota</taxon>
        <taxon>Betaproteobacteria</taxon>
        <taxon>Burkholderiales</taxon>
        <taxon>Burkholderiaceae</taxon>
        <taxon>Ralstonia</taxon>
        <taxon>Ralstonia solanacearum species complex</taxon>
    </lineage>
</organism>
<protein>
    <submittedName>
        <fullName evidence="2">UDP-glucuronosyltransferase</fullName>
    </submittedName>
</protein>
<evidence type="ECO:0000313" key="2">
    <source>
        <dbReference type="EMBL" id="QCX50852.1"/>
    </source>
</evidence>
<reference evidence="2 3" key="1">
    <citation type="submission" date="2019-04" db="EMBL/GenBank/DDBJ databases">
        <title>Complete Genome of UW386 and Higher Quality Genome of UW700.</title>
        <authorList>
            <person name="Jacobs J."/>
            <person name="Perez A."/>
            <person name="Steidl O."/>
            <person name="Allen C."/>
        </authorList>
    </citation>
    <scope>NUCLEOTIDE SEQUENCE [LARGE SCALE GENOMIC DNA]</scope>
    <source>
        <strain evidence="2 3">UW386</strain>
    </source>
</reference>